<sequence>MTETKIAKPTDNESNAWPPKKSGNHQPYSTPVMQAGCLRLNIDTARAPGYASDRNTGHQRSNASPHSEPAPSQPGIVEHQVALDRRPGFMAALTRFWRKCWDGKR</sequence>
<accession>A0A4R6UHR6</accession>
<feature type="region of interest" description="Disordered" evidence="1">
    <location>
        <begin position="44"/>
        <end position="76"/>
    </location>
</feature>
<comment type="caution">
    <text evidence="2">The sequence shown here is derived from an EMBL/GenBank/DDBJ whole genome shotgun (WGS) entry which is preliminary data.</text>
</comment>
<keyword evidence="3" id="KW-1185">Reference proteome</keyword>
<dbReference type="AlphaFoldDB" id="A0A4R6UHR6"/>
<evidence type="ECO:0000313" key="2">
    <source>
        <dbReference type="EMBL" id="TDQ45932.1"/>
    </source>
</evidence>
<reference evidence="2 3" key="1">
    <citation type="submission" date="2019-03" db="EMBL/GenBank/DDBJ databases">
        <title>Genomic Encyclopedia of Type Strains, Phase IV (KMG-IV): sequencing the most valuable type-strain genomes for metagenomic binning, comparative biology and taxonomic classification.</title>
        <authorList>
            <person name="Goeker M."/>
        </authorList>
    </citation>
    <scope>NUCLEOTIDE SEQUENCE [LARGE SCALE GENOMIC DNA]</scope>
    <source>
        <strain evidence="2 3">DSM 103792</strain>
    </source>
</reference>
<dbReference type="Proteomes" id="UP000295375">
    <property type="component" value="Unassembled WGS sequence"/>
</dbReference>
<protein>
    <submittedName>
        <fullName evidence="2">Uncharacterized protein</fullName>
    </submittedName>
</protein>
<organism evidence="2 3">
    <name type="scientific">Permianibacter aggregans</name>
    <dbReference type="NCBI Taxonomy" id="1510150"/>
    <lineage>
        <taxon>Bacteria</taxon>
        <taxon>Pseudomonadati</taxon>
        <taxon>Pseudomonadota</taxon>
        <taxon>Gammaproteobacteria</taxon>
        <taxon>Pseudomonadales</taxon>
        <taxon>Pseudomonadaceae</taxon>
        <taxon>Permianibacter</taxon>
    </lineage>
</organism>
<gene>
    <name evidence="2" type="ORF">EV696_11635</name>
</gene>
<evidence type="ECO:0000256" key="1">
    <source>
        <dbReference type="SAM" id="MobiDB-lite"/>
    </source>
</evidence>
<dbReference type="RefSeq" id="WP_133592294.1">
    <property type="nucleotide sequence ID" value="NZ_CP037953.1"/>
</dbReference>
<feature type="region of interest" description="Disordered" evidence="1">
    <location>
        <begin position="1"/>
        <end position="31"/>
    </location>
</feature>
<dbReference type="EMBL" id="SNYM01000016">
    <property type="protein sequence ID" value="TDQ45932.1"/>
    <property type="molecule type" value="Genomic_DNA"/>
</dbReference>
<name>A0A4R6UHR6_9GAMM</name>
<evidence type="ECO:0000313" key="3">
    <source>
        <dbReference type="Proteomes" id="UP000295375"/>
    </source>
</evidence>
<feature type="compositionally biased region" description="Basic and acidic residues" evidence="1">
    <location>
        <begin position="1"/>
        <end position="11"/>
    </location>
</feature>
<proteinExistence type="predicted"/>